<keyword evidence="2" id="KW-0406">Ion transport</keyword>
<reference evidence="2 3" key="1">
    <citation type="submission" date="2022-06" db="EMBL/GenBank/DDBJ databases">
        <title>New Species of the Genus Actinoplanes, ActinopZanes ferrugineus.</title>
        <authorList>
            <person name="Ding P."/>
        </authorList>
    </citation>
    <scope>NUCLEOTIDE SEQUENCE [LARGE SCALE GENOMIC DNA]</scope>
    <source>
        <strain evidence="2 3">TRM88003</strain>
    </source>
</reference>
<dbReference type="GO" id="GO:0034220">
    <property type="term" value="P:monoatomic ion transmembrane transport"/>
    <property type="evidence" value="ECO:0007669"/>
    <property type="project" value="UniProtKB-KW"/>
</dbReference>
<evidence type="ECO:0000313" key="2">
    <source>
        <dbReference type="EMBL" id="MCO8275892.1"/>
    </source>
</evidence>
<sequence>MALLQPGAFFTDAGDATLPDALFFSFVTLITTGYGDLVPAANPGRSLAVLEALTGRLFLVTAVAKVVEAWRPRRRRN</sequence>
<keyword evidence="2" id="KW-0407">Ion channel</keyword>
<name>A0ABT1DYF1_9ACTN</name>
<gene>
    <name evidence="2" type="ORF">M1L60_35470</name>
</gene>
<organism evidence="2 3">
    <name type="scientific">Paractinoplanes aksuensis</name>
    <dbReference type="NCBI Taxonomy" id="2939490"/>
    <lineage>
        <taxon>Bacteria</taxon>
        <taxon>Bacillati</taxon>
        <taxon>Actinomycetota</taxon>
        <taxon>Actinomycetes</taxon>
        <taxon>Micromonosporales</taxon>
        <taxon>Micromonosporaceae</taxon>
        <taxon>Paractinoplanes</taxon>
    </lineage>
</organism>
<keyword evidence="3" id="KW-1185">Reference proteome</keyword>
<evidence type="ECO:0000259" key="1">
    <source>
        <dbReference type="Pfam" id="PF07885"/>
    </source>
</evidence>
<dbReference type="SUPFAM" id="SSF81324">
    <property type="entry name" value="Voltage-gated potassium channels"/>
    <property type="match status" value="1"/>
</dbReference>
<comment type="caution">
    <text evidence="2">The sequence shown here is derived from an EMBL/GenBank/DDBJ whole genome shotgun (WGS) entry which is preliminary data.</text>
</comment>
<dbReference type="EMBL" id="JAMYJR010000040">
    <property type="protein sequence ID" value="MCO8275892.1"/>
    <property type="molecule type" value="Genomic_DNA"/>
</dbReference>
<keyword evidence="2" id="KW-0813">Transport</keyword>
<feature type="domain" description="Potassium channel" evidence="1">
    <location>
        <begin position="14"/>
        <end position="69"/>
    </location>
</feature>
<dbReference type="InterPro" id="IPR013099">
    <property type="entry name" value="K_chnl_dom"/>
</dbReference>
<proteinExistence type="predicted"/>
<dbReference type="Proteomes" id="UP001523369">
    <property type="component" value="Unassembled WGS sequence"/>
</dbReference>
<protein>
    <submittedName>
        <fullName evidence="2">Potassium channel family protein</fullName>
    </submittedName>
</protein>
<evidence type="ECO:0000313" key="3">
    <source>
        <dbReference type="Proteomes" id="UP001523369"/>
    </source>
</evidence>
<dbReference type="RefSeq" id="WP_253241926.1">
    <property type="nucleotide sequence ID" value="NZ_JAMYJR010000040.1"/>
</dbReference>
<accession>A0ABT1DYF1</accession>
<dbReference type="Pfam" id="PF07885">
    <property type="entry name" value="Ion_trans_2"/>
    <property type="match status" value="1"/>
</dbReference>
<dbReference type="Gene3D" id="1.10.287.70">
    <property type="match status" value="1"/>
</dbReference>